<dbReference type="FunFam" id="3.40.50.300:FF:000108">
    <property type="entry name" value="ATP-dependent RNA helicase RhlE"/>
    <property type="match status" value="1"/>
</dbReference>
<protein>
    <recommendedName>
        <fullName evidence="10">ATP-dependent RNA helicase CshA</fullName>
        <ecNumber evidence="1">3.6.4.13</ecNumber>
    </recommendedName>
</protein>
<dbReference type="Pfam" id="PF00271">
    <property type="entry name" value="Helicase_C"/>
    <property type="match status" value="1"/>
</dbReference>
<evidence type="ECO:0000259" key="14">
    <source>
        <dbReference type="PROSITE" id="PS51194"/>
    </source>
</evidence>
<dbReference type="Gene3D" id="3.30.70.330">
    <property type="match status" value="1"/>
</dbReference>
<keyword evidence="17" id="KW-1185">Reference proteome</keyword>
<evidence type="ECO:0000313" key="16">
    <source>
        <dbReference type="EMBL" id="QGG46918.1"/>
    </source>
</evidence>
<dbReference type="InterPro" id="IPR027417">
    <property type="entry name" value="P-loop_NTPase"/>
</dbReference>
<dbReference type="PROSITE" id="PS51192">
    <property type="entry name" value="HELICASE_ATP_BIND_1"/>
    <property type="match status" value="1"/>
</dbReference>
<dbReference type="InterPro" id="IPR001650">
    <property type="entry name" value="Helicase_C-like"/>
</dbReference>
<dbReference type="InterPro" id="IPR014001">
    <property type="entry name" value="Helicase_ATP-bd"/>
</dbReference>
<name>A0A5Q2MWR8_9FIRM</name>
<dbReference type="GO" id="GO:0005840">
    <property type="term" value="C:ribosome"/>
    <property type="evidence" value="ECO:0007669"/>
    <property type="project" value="TreeGrafter"/>
</dbReference>
<dbReference type="SMART" id="SM00490">
    <property type="entry name" value="HELICc"/>
    <property type="match status" value="1"/>
</dbReference>
<feature type="domain" description="DEAD-box RNA helicase Q" evidence="15">
    <location>
        <begin position="16"/>
        <end position="44"/>
    </location>
</feature>
<dbReference type="InterPro" id="IPR012677">
    <property type="entry name" value="Nucleotide-bd_a/b_plait_sf"/>
</dbReference>
<evidence type="ECO:0000256" key="12">
    <source>
        <dbReference type="RuleBase" id="RU000492"/>
    </source>
</evidence>
<dbReference type="KEGG" id="hcv:FTV88_0740"/>
<evidence type="ECO:0000256" key="6">
    <source>
        <dbReference type="ARBA" id="ARBA00022840"/>
    </source>
</evidence>
<dbReference type="PROSITE" id="PS51194">
    <property type="entry name" value="HELICASE_CTER"/>
    <property type="match status" value="1"/>
</dbReference>
<keyword evidence="7" id="KW-0346">Stress response</keyword>
<dbReference type="GO" id="GO:0005524">
    <property type="term" value="F:ATP binding"/>
    <property type="evidence" value="ECO:0007669"/>
    <property type="project" value="UniProtKB-KW"/>
</dbReference>
<dbReference type="EC" id="3.6.4.13" evidence="1"/>
<dbReference type="InterPro" id="IPR005580">
    <property type="entry name" value="DbpA/CsdA_RNA-bd_dom"/>
</dbReference>
<evidence type="ECO:0000259" key="13">
    <source>
        <dbReference type="PROSITE" id="PS51192"/>
    </source>
</evidence>
<evidence type="ECO:0000256" key="5">
    <source>
        <dbReference type="ARBA" id="ARBA00022806"/>
    </source>
</evidence>
<keyword evidence="6 12" id="KW-0067">ATP-binding</keyword>
<dbReference type="Pfam" id="PF00270">
    <property type="entry name" value="DEAD"/>
    <property type="match status" value="1"/>
</dbReference>
<dbReference type="InterPro" id="IPR057325">
    <property type="entry name" value="DeaD_dimer"/>
</dbReference>
<dbReference type="GO" id="GO:0005829">
    <property type="term" value="C:cytosol"/>
    <property type="evidence" value="ECO:0007669"/>
    <property type="project" value="TreeGrafter"/>
</dbReference>
<dbReference type="PROSITE" id="PS51195">
    <property type="entry name" value="Q_MOTIF"/>
    <property type="match status" value="1"/>
</dbReference>
<dbReference type="SMART" id="SM00487">
    <property type="entry name" value="DEXDc"/>
    <property type="match status" value="1"/>
</dbReference>
<evidence type="ECO:0000259" key="15">
    <source>
        <dbReference type="PROSITE" id="PS51195"/>
    </source>
</evidence>
<dbReference type="AlphaFoldDB" id="A0A5Q2MWR8"/>
<dbReference type="SUPFAM" id="SSF52540">
    <property type="entry name" value="P-loop containing nucleoside triphosphate hydrolases"/>
    <property type="match status" value="1"/>
</dbReference>
<evidence type="ECO:0000256" key="8">
    <source>
        <dbReference type="ARBA" id="ARBA00038437"/>
    </source>
</evidence>
<evidence type="ECO:0000256" key="1">
    <source>
        <dbReference type="ARBA" id="ARBA00012552"/>
    </source>
</evidence>
<reference evidence="17" key="1">
    <citation type="submission" date="2019-11" db="EMBL/GenBank/DDBJ databases">
        <title>Genome sequence of Heliorestis convoluta strain HH, an alkaliphilic and minimalistic phototrophic bacterium from a soda lake in Egypt.</title>
        <authorList>
            <person name="Dewey E.D."/>
            <person name="Stokes L.M."/>
            <person name="Burchell B.M."/>
            <person name="Shaffer K.N."/>
            <person name="Huntington A.M."/>
            <person name="Baker J.M."/>
            <person name="Nadendla S."/>
            <person name="Giglio M.G."/>
            <person name="Touchman J.W."/>
            <person name="Blankenship R.E."/>
            <person name="Madigan M.T."/>
            <person name="Sattley W.M."/>
        </authorList>
    </citation>
    <scope>NUCLEOTIDE SEQUENCE [LARGE SCALE GENOMIC DNA]</scope>
    <source>
        <strain evidence="17">HH</strain>
    </source>
</reference>
<dbReference type="Pfam" id="PF25399">
    <property type="entry name" value="DeaD_dimer"/>
    <property type="match status" value="1"/>
</dbReference>
<dbReference type="GO" id="GO:0016787">
    <property type="term" value="F:hydrolase activity"/>
    <property type="evidence" value="ECO:0007669"/>
    <property type="project" value="UniProtKB-KW"/>
</dbReference>
<evidence type="ECO:0000256" key="11">
    <source>
        <dbReference type="PROSITE-ProRule" id="PRU00552"/>
    </source>
</evidence>
<dbReference type="InterPro" id="IPR014014">
    <property type="entry name" value="RNA_helicase_DEAD_Q_motif"/>
</dbReference>
<dbReference type="GO" id="GO:0033592">
    <property type="term" value="F:RNA strand annealing activity"/>
    <property type="evidence" value="ECO:0007669"/>
    <property type="project" value="TreeGrafter"/>
</dbReference>
<keyword evidence="3 12" id="KW-0547">Nucleotide-binding</keyword>
<dbReference type="InterPro" id="IPR044742">
    <property type="entry name" value="DEAD/DEAH_RhlB"/>
</dbReference>
<proteinExistence type="inferred from homology"/>
<feature type="short sequence motif" description="Q motif" evidence="11">
    <location>
        <begin position="16"/>
        <end position="44"/>
    </location>
</feature>
<accession>A0A5Q2MWR8</accession>
<dbReference type="Gene3D" id="3.40.50.300">
    <property type="entry name" value="P-loop containing nucleotide triphosphate hydrolases"/>
    <property type="match status" value="2"/>
</dbReference>
<evidence type="ECO:0000256" key="7">
    <source>
        <dbReference type="ARBA" id="ARBA00023016"/>
    </source>
</evidence>
<evidence type="ECO:0000256" key="2">
    <source>
        <dbReference type="ARBA" id="ARBA00022490"/>
    </source>
</evidence>
<dbReference type="Proteomes" id="UP000366051">
    <property type="component" value="Chromosome"/>
</dbReference>
<dbReference type="CDD" id="cd12252">
    <property type="entry name" value="RRM_DbpA"/>
    <property type="match status" value="1"/>
</dbReference>
<evidence type="ECO:0000256" key="3">
    <source>
        <dbReference type="ARBA" id="ARBA00022741"/>
    </source>
</evidence>
<dbReference type="Pfam" id="PF03880">
    <property type="entry name" value="DbpA"/>
    <property type="match status" value="1"/>
</dbReference>
<dbReference type="RefSeq" id="WP_243137280.1">
    <property type="nucleotide sequence ID" value="NZ_CP045875.1"/>
</dbReference>
<dbReference type="CDD" id="cd00268">
    <property type="entry name" value="DEADc"/>
    <property type="match status" value="1"/>
</dbReference>
<dbReference type="PROSITE" id="PS00039">
    <property type="entry name" value="DEAD_ATP_HELICASE"/>
    <property type="match status" value="1"/>
</dbReference>
<gene>
    <name evidence="16" type="ORF">FTV88_0740</name>
</gene>
<evidence type="ECO:0000256" key="10">
    <source>
        <dbReference type="ARBA" id="ARBA00067932"/>
    </source>
</evidence>
<dbReference type="GO" id="GO:0009409">
    <property type="term" value="P:response to cold"/>
    <property type="evidence" value="ECO:0007669"/>
    <property type="project" value="TreeGrafter"/>
</dbReference>
<feature type="domain" description="Helicase C-terminal" evidence="14">
    <location>
        <begin position="228"/>
        <end position="390"/>
    </location>
</feature>
<dbReference type="PANTHER" id="PTHR47963">
    <property type="entry name" value="DEAD-BOX ATP-DEPENDENT RNA HELICASE 47, MITOCHONDRIAL"/>
    <property type="match status" value="1"/>
</dbReference>
<organism evidence="16 17">
    <name type="scientific">Heliorestis convoluta</name>
    <dbReference type="NCBI Taxonomy" id="356322"/>
    <lineage>
        <taxon>Bacteria</taxon>
        <taxon>Bacillati</taxon>
        <taxon>Bacillota</taxon>
        <taxon>Clostridia</taxon>
        <taxon>Eubacteriales</taxon>
        <taxon>Heliobacteriaceae</taxon>
        <taxon>Heliorestis</taxon>
    </lineage>
</organism>
<dbReference type="PANTHER" id="PTHR47963:SF5">
    <property type="entry name" value="DEAD-BOX ATP-DEPENDENT RNA HELICASE CSHA"/>
    <property type="match status" value="1"/>
</dbReference>
<dbReference type="InterPro" id="IPR050547">
    <property type="entry name" value="DEAD_box_RNA_helicases"/>
</dbReference>
<dbReference type="EMBL" id="CP045875">
    <property type="protein sequence ID" value="QGG46918.1"/>
    <property type="molecule type" value="Genomic_DNA"/>
</dbReference>
<evidence type="ECO:0000313" key="17">
    <source>
        <dbReference type="Proteomes" id="UP000366051"/>
    </source>
</evidence>
<dbReference type="GO" id="GO:0003724">
    <property type="term" value="F:RNA helicase activity"/>
    <property type="evidence" value="ECO:0007669"/>
    <property type="project" value="UniProtKB-EC"/>
</dbReference>
<keyword evidence="2" id="KW-0963">Cytoplasm</keyword>
<feature type="domain" description="Helicase ATP-binding" evidence="13">
    <location>
        <begin position="47"/>
        <end position="217"/>
    </location>
</feature>
<dbReference type="InterPro" id="IPR000629">
    <property type="entry name" value="RNA-helicase_DEAD-box_CS"/>
</dbReference>
<dbReference type="InterPro" id="IPR011545">
    <property type="entry name" value="DEAD/DEAH_box_helicase_dom"/>
</dbReference>
<evidence type="ECO:0000256" key="4">
    <source>
        <dbReference type="ARBA" id="ARBA00022801"/>
    </source>
</evidence>
<evidence type="ECO:0000256" key="9">
    <source>
        <dbReference type="ARBA" id="ARBA00047984"/>
    </source>
</evidence>
<keyword evidence="4 12" id="KW-0378">Hydrolase</keyword>
<sequence>MTFQQNSSTEEQTNIEKFGDINLNKKVLKAISDMGFEEPSPIQAKAIPFILEGKDLIGQAQTGTGKTATFGIPMAEMMDTSDSRVQALVLCPTRELAIQVAQEVSKIGRLSNLKSLPVYGGQSIERQIRALRHGVQVVIGTPGRILDHISRKTLRLNNVRMVILDEADEMLDMGFIDDIEAIINETPENRQTLLFSATMPGPIQKLARQYMKNPEFVTISRDKLTVPLIEQVYYECKESQKVDALCRVLDMEEIGAAIIFCRTKRGVDELVASLETRGFFAEGLHGDLTQAQRDRVMKKFRDGKAELLVATDVAARGIDVENVTHVVNYDIPQDPESYVHRIGRTGRAGRKGIAMTLINYREYRQLKLIERVTKARIQRRDLPSMADIVERHKESHKSKLVKLLEGGHFGEYKSIISELADEYDPMEIAAATFKLLVEGPEAEKEETSREASEFGNTGAEPGMVRLFMNIGRGQGVRPQDIVRTIAEEAGIPGNVIGVINIYDKFTFVEVPEDVAGRVLGVMHQNMIKGRKISVEPAKAR</sequence>
<comment type="catalytic activity">
    <reaction evidence="9">
        <text>ATP + H2O = ADP + phosphate + H(+)</text>
        <dbReference type="Rhea" id="RHEA:13065"/>
        <dbReference type="ChEBI" id="CHEBI:15377"/>
        <dbReference type="ChEBI" id="CHEBI:15378"/>
        <dbReference type="ChEBI" id="CHEBI:30616"/>
        <dbReference type="ChEBI" id="CHEBI:43474"/>
        <dbReference type="ChEBI" id="CHEBI:456216"/>
        <dbReference type="EC" id="3.6.4.13"/>
    </reaction>
</comment>
<keyword evidence="5 12" id="KW-0347">Helicase</keyword>
<dbReference type="CDD" id="cd18787">
    <property type="entry name" value="SF2_C_DEAD"/>
    <property type="match status" value="1"/>
</dbReference>
<comment type="similarity">
    <text evidence="8 12">Belongs to the DEAD box helicase family.</text>
</comment>